<dbReference type="InterPro" id="IPR043502">
    <property type="entry name" value="DNA/RNA_pol_sf"/>
</dbReference>
<feature type="non-terminal residue" evidence="1">
    <location>
        <position position="223"/>
    </location>
</feature>
<reference evidence="1" key="1">
    <citation type="journal article" date="2019" name="Sci. Rep.">
        <title>Draft genome of Tanacetum cinerariifolium, the natural source of mosquito coil.</title>
        <authorList>
            <person name="Yamashiro T."/>
            <person name="Shiraishi A."/>
            <person name="Satake H."/>
            <person name="Nakayama K."/>
        </authorList>
    </citation>
    <scope>NUCLEOTIDE SEQUENCE</scope>
</reference>
<evidence type="ECO:0008006" key="2">
    <source>
        <dbReference type="Google" id="ProtNLM"/>
    </source>
</evidence>
<sequence>ELSTFLLQNNFFKGTIDSTLFIRRFHNDILVVQVYVDDIIFGSTYPRYTQLFSDLMKSRFEMSMMGKKYGMESCDPVGTPMEIKDKLDLDQNGTLVDATKYRSMIGALMYLTSSRPDIVDATCLCARYQAKPTEKHLKDVKRIFHYLRGTVNTGLWYTKDSGFELTGFSDADYAGCKDSFKSTSGGAQFLGEKLVSWSSKIQDYTLSTAEAEYVSLSACCTQV</sequence>
<organism evidence="1">
    <name type="scientific">Tanacetum cinerariifolium</name>
    <name type="common">Dalmatian daisy</name>
    <name type="synonym">Chrysanthemum cinerariifolium</name>
    <dbReference type="NCBI Taxonomy" id="118510"/>
    <lineage>
        <taxon>Eukaryota</taxon>
        <taxon>Viridiplantae</taxon>
        <taxon>Streptophyta</taxon>
        <taxon>Embryophyta</taxon>
        <taxon>Tracheophyta</taxon>
        <taxon>Spermatophyta</taxon>
        <taxon>Magnoliopsida</taxon>
        <taxon>eudicotyledons</taxon>
        <taxon>Gunneridae</taxon>
        <taxon>Pentapetalae</taxon>
        <taxon>asterids</taxon>
        <taxon>campanulids</taxon>
        <taxon>Asterales</taxon>
        <taxon>Asteraceae</taxon>
        <taxon>Asteroideae</taxon>
        <taxon>Anthemideae</taxon>
        <taxon>Anthemidinae</taxon>
        <taxon>Tanacetum</taxon>
    </lineage>
</organism>
<feature type="non-terminal residue" evidence="1">
    <location>
        <position position="1"/>
    </location>
</feature>
<protein>
    <recommendedName>
        <fullName evidence="2">Reverse transcriptase Ty1/copia-type domain-containing protein</fullName>
    </recommendedName>
</protein>
<dbReference type="PANTHER" id="PTHR11439">
    <property type="entry name" value="GAG-POL-RELATED RETROTRANSPOSON"/>
    <property type="match status" value="1"/>
</dbReference>
<dbReference type="AlphaFoldDB" id="A0A699T774"/>
<dbReference type="EMBL" id="BKCJ011224008">
    <property type="protein sequence ID" value="GFD06312.1"/>
    <property type="molecule type" value="Genomic_DNA"/>
</dbReference>
<gene>
    <name evidence="1" type="ORF">Tci_878281</name>
</gene>
<dbReference type="CDD" id="cd09272">
    <property type="entry name" value="RNase_HI_RT_Ty1"/>
    <property type="match status" value="1"/>
</dbReference>
<proteinExistence type="predicted"/>
<name>A0A699T774_TANCI</name>
<dbReference type="SUPFAM" id="SSF56672">
    <property type="entry name" value="DNA/RNA polymerases"/>
    <property type="match status" value="1"/>
</dbReference>
<evidence type="ECO:0000313" key="1">
    <source>
        <dbReference type="EMBL" id="GFD06312.1"/>
    </source>
</evidence>
<accession>A0A699T774</accession>
<comment type="caution">
    <text evidence="1">The sequence shown here is derived from an EMBL/GenBank/DDBJ whole genome shotgun (WGS) entry which is preliminary data.</text>
</comment>
<dbReference type="PANTHER" id="PTHR11439:SF483">
    <property type="entry name" value="PEPTIDE SYNTHASE GLIP-LIKE, PUTATIVE (AFU_ORTHOLOGUE AFUA_3G12920)-RELATED"/>
    <property type="match status" value="1"/>
</dbReference>